<reference evidence="6" key="1">
    <citation type="submission" date="2023-06" db="EMBL/GenBank/DDBJ databases">
        <title>Genome-scale phylogeny and comparative genomics of the fungal order Sordariales.</title>
        <authorList>
            <consortium name="Lawrence Berkeley National Laboratory"/>
            <person name="Hensen N."/>
            <person name="Bonometti L."/>
            <person name="Westerberg I."/>
            <person name="Brannstrom I.O."/>
            <person name="Guillou S."/>
            <person name="Cros-Aarteil S."/>
            <person name="Calhoun S."/>
            <person name="Haridas S."/>
            <person name="Kuo A."/>
            <person name="Mondo S."/>
            <person name="Pangilinan J."/>
            <person name="Riley R."/>
            <person name="Labutti K."/>
            <person name="Andreopoulos B."/>
            <person name="Lipzen A."/>
            <person name="Chen C."/>
            <person name="Yanf M."/>
            <person name="Daum C."/>
            <person name="Ng V."/>
            <person name="Clum A."/>
            <person name="Steindorff A."/>
            <person name="Ohm R."/>
            <person name="Martin F."/>
            <person name="Silar P."/>
            <person name="Natvig D."/>
            <person name="Lalanne C."/>
            <person name="Gautier V."/>
            <person name="Ament-Velasquez S.L."/>
            <person name="Kruys A."/>
            <person name="Hutchinson M.I."/>
            <person name="Powell A.J."/>
            <person name="Barry K."/>
            <person name="Miller A.N."/>
            <person name="Grigoriev I.V."/>
            <person name="Debuchy R."/>
            <person name="Gladieux P."/>
            <person name="Thoren M.H."/>
            <person name="Johannesson H."/>
        </authorList>
    </citation>
    <scope>NUCLEOTIDE SEQUENCE</scope>
    <source>
        <strain evidence="6">SMH2532-1</strain>
    </source>
</reference>
<comment type="similarity">
    <text evidence="1">Belongs to the cytochrome P450 family.</text>
</comment>
<evidence type="ECO:0000256" key="2">
    <source>
        <dbReference type="ARBA" id="ARBA00022617"/>
    </source>
</evidence>
<proteinExistence type="inferred from homology"/>
<evidence type="ECO:0000313" key="7">
    <source>
        <dbReference type="Proteomes" id="UP001174936"/>
    </source>
</evidence>
<dbReference type="PANTHER" id="PTHR24304">
    <property type="entry name" value="CYTOCHROME P450 FAMILY 7"/>
    <property type="match status" value="1"/>
</dbReference>
<accession>A0AA40CT55</accession>
<evidence type="ECO:0008006" key="8">
    <source>
        <dbReference type="Google" id="ProtNLM"/>
    </source>
</evidence>
<protein>
    <recommendedName>
        <fullName evidence="8">Cytochrome P450</fullName>
    </recommendedName>
</protein>
<evidence type="ECO:0000256" key="5">
    <source>
        <dbReference type="SAM" id="SignalP"/>
    </source>
</evidence>
<feature type="signal peptide" evidence="5">
    <location>
        <begin position="1"/>
        <end position="24"/>
    </location>
</feature>
<dbReference type="InterPro" id="IPR050529">
    <property type="entry name" value="CYP450_sterol_14alpha_dmase"/>
</dbReference>
<evidence type="ECO:0000313" key="6">
    <source>
        <dbReference type="EMBL" id="KAK0649732.1"/>
    </source>
</evidence>
<keyword evidence="2" id="KW-0349">Heme</keyword>
<dbReference type="InterPro" id="IPR036396">
    <property type="entry name" value="Cyt_P450_sf"/>
</dbReference>
<keyword evidence="4" id="KW-0408">Iron</keyword>
<dbReference type="Gene3D" id="1.10.630.10">
    <property type="entry name" value="Cytochrome P450"/>
    <property type="match status" value="1"/>
</dbReference>
<dbReference type="GO" id="GO:0005506">
    <property type="term" value="F:iron ion binding"/>
    <property type="evidence" value="ECO:0007669"/>
    <property type="project" value="InterPro"/>
</dbReference>
<dbReference type="Proteomes" id="UP001174936">
    <property type="component" value="Unassembled WGS sequence"/>
</dbReference>
<evidence type="ECO:0000256" key="4">
    <source>
        <dbReference type="ARBA" id="ARBA00023004"/>
    </source>
</evidence>
<dbReference type="GO" id="GO:0020037">
    <property type="term" value="F:heme binding"/>
    <property type="evidence" value="ECO:0007669"/>
    <property type="project" value="InterPro"/>
</dbReference>
<keyword evidence="7" id="KW-1185">Reference proteome</keyword>
<dbReference type="GO" id="GO:0008395">
    <property type="term" value="F:steroid hydroxylase activity"/>
    <property type="evidence" value="ECO:0007669"/>
    <property type="project" value="TreeGrafter"/>
</dbReference>
<comment type="caution">
    <text evidence="6">The sequence shown here is derived from an EMBL/GenBank/DDBJ whole genome shotgun (WGS) entry which is preliminary data.</text>
</comment>
<evidence type="ECO:0000256" key="1">
    <source>
        <dbReference type="ARBA" id="ARBA00010617"/>
    </source>
</evidence>
<keyword evidence="3" id="KW-0479">Metal-binding</keyword>
<dbReference type="AlphaFoldDB" id="A0AA40CT55"/>
<feature type="chain" id="PRO_5041364583" description="Cytochrome P450" evidence="5">
    <location>
        <begin position="25"/>
        <end position="292"/>
    </location>
</feature>
<keyword evidence="5" id="KW-0732">Signal</keyword>
<name>A0AA40CT55_9PEZI</name>
<dbReference type="GO" id="GO:0016705">
    <property type="term" value="F:oxidoreductase activity, acting on paired donors, with incorporation or reduction of molecular oxygen"/>
    <property type="evidence" value="ECO:0007669"/>
    <property type="project" value="InterPro"/>
</dbReference>
<organism evidence="6 7">
    <name type="scientific">Cercophora newfieldiana</name>
    <dbReference type="NCBI Taxonomy" id="92897"/>
    <lineage>
        <taxon>Eukaryota</taxon>
        <taxon>Fungi</taxon>
        <taxon>Dikarya</taxon>
        <taxon>Ascomycota</taxon>
        <taxon>Pezizomycotina</taxon>
        <taxon>Sordariomycetes</taxon>
        <taxon>Sordariomycetidae</taxon>
        <taxon>Sordariales</taxon>
        <taxon>Lasiosphaeriaceae</taxon>
        <taxon>Cercophora</taxon>
    </lineage>
</organism>
<evidence type="ECO:0000256" key="3">
    <source>
        <dbReference type="ARBA" id="ARBA00022723"/>
    </source>
</evidence>
<sequence>MTTVMIGFALLFGLTTFALWPAKGKKPPMLPELIPFLSNTYQFAANMNTFIPRLRRSLENSNIVGFYLAGMRIDFEMFFLVGIINVMGATPDDVAKFAGDKSGRLATPLPGTENTPQEQRYLHTMHSIMHKYLSQTQYANGLAVIYERFFLEELDEHFPHGESKVTGIYSLIKQHMTKAAILSLQGRHIFRFAPGVVDLFWEYDKVITTTMFGPPKWMFPKQYAIAERYCGAMARYLQDANASFDWNGPDAEADWEPIFGARFTRKLAKWMNQSGFSPRTQGGFGAVVGMMA</sequence>
<dbReference type="EMBL" id="JAULSV010000003">
    <property type="protein sequence ID" value="KAK0649732.1"/>
    <property type="molecule type" value="Genomic_DNA"/>
</dbReference>
<dbReference type="PANTHER" id="PTHR24304:SF2">
    <property type="entry name" value="24-HYDROXYCHOLESTEROL 7-ALPHA-HYDROXYLASE"/>
    <property type="match status" value="1"/>
</dbReference>
<gene>
    <name evidence="6" type="ORF">B0T16DRAFT_457117</name>
</gene>